<keyword evidence="1" id="KW-0472">Membrane</keyword>
<dbReference type="PANTHER" id="PTHR35335:SF1">
    <property type="entry name" value="UPF0716 PROTEIN FXSA"/>
    <property type="match status" value="1"/>
</dbReference>
<comment type="caution">
    <text evidence="2">The sequence shown here is derived from an EMBL/GenBank/DDBJ whole genome shotgun (WGS) entry which is preliminary data.</text>
</comment>
<evidence type="ECO:0000256" key="1">
    <source>
        <dbReference type="SAM" id="Phobius"/>
    </source>
</evidence>
<keyword evidence="1" id="KW-1133">Transmembrane helix</keyword>
<evidence type="ECO:0000313" key="3">
    <source>
        <dbReference type="Proteomes" id="UP000053881"/>
    </source>
</evidence>
<organism evidence="2 3">
    <name type="scientific">Lederbergia galactosidilytica</name>
    <dbReference type="NCBI Taxonomy" id="217031"/>
    <lineage>
        <taxon>Bacteria</taxon>
        <taxon>Bacillati</taxon>
        <taxon>Bacillota</taxon>
        <taxon>Bacilli</taxon>
        <taxon>Bacillales</taxon>
        <taxon>Bacillaceae</taxon>
        <taxon>Lederbergia</taxon>
    </lineage>
</organism>
<dbReference type="PANTHER" id="PTHR35335">
    <property type="entry name" value="UPF0716 PROTEIN FXSA"/>
    <property type="match status" value="1"/>
</dbReference>
<evidence type="ECO:0000313" key="2">
    <source>
        <dbReference type="EMBL" id="KRG11516.1"/>
    </source>
</evidence>
<dbReference type="NCBIfam" id="NF008528">
    <property type="entry name" value="PRK11463.1-2"/>
    <property type="match status" value="1"/>
</dbReference>
<dbReference type="AlphaFoldDB" id="A0A0Q9XSU6"/>
<protein>
    <submittedName>
        <fullName evidence="2">Exlusion protein FxsA</fullName>
    </submittedName>
</protein>
<gene>
    <name evidence="2" type="ORF">ACA29_17680</name>
</gene>
<proteinExistence type="predicted"/>
<dbReference type="PATRIC" id="fig|217031.4.peg.5992"/>
<dbReference type="InterPro" id="IPR007313">
    <property type="entry name" value="FxsA"/>
</dbReference>
<keyword evidence="1" id="KW-0812">Transmembrane</keyword>
<sequence>MKLWIFLFILLSALEIGVFLLAGKLMGVIPTVLLIIVTGMAGAFFTKKQGLNVFYQLQAQIQNGEPPGMAILDGVCVFIGGILLISPGFITDFMGLLLLIPFIRKFIRPSMIKIIKNWVNRKQVYIYR</sequence>
<name>A0A0Q9XSU6_9BACI</name>
<dbReference type="Proteomes" id="UP000053881">
    <property type="component" value="Unassembled WGS sequence"/>
</dbReference>
<dbReference type="EMBL" id="LGPB01000123">
    <property type="protein sequence ID" value="KRG11516.1"/>
    <property type="molecule type" value="Genomic_DNA"/>
</dbReference>
<dbReference type="GO" id="GO:0016020">
    <property type="term" value="C:membrane"/>
    <property type="evidence" value="ECO:0007669"/>
    <property type="project" value="InterPro"/>
</dbReference>
<accession>A0A0Q9XSU6</accession>
<dbReference type="Pfam" id="PF04186">
    <property type="entry name" value="FxsA"/>
    <property type="match status" value="1"/>
</dbReference>
<reference evidence="2 3" key="1">
    <citation type="submission" date="2015-06" db="EMBL/GenBank/DDBJ databases">
        <title>Genome sequencing project of Bacillus galactosidilyticus PL133.</title>
        <authorList>
            <person name="Gaiero J."/>
            <person name="Nicol R."/>
            <person name="Habash M."/>
        </authorList>
    </citation>
    <scope>NUCLEOTIDE SEQUENCE [LARGE SCALE GENOMIC DNA]</scope>
    <source>
        <strain evidence="2 3">PL133</strain>
    </source>
</reference>
<feature type="transmembrane region" description="Helical" evidence="1">
    <location>
        <begin position="25"/>
        <end position="45"/>
    </location>
</feature>